<feature type="transmembrane region" description="Helical" evidence="9">
    <location>
        <begin position="293"/>
        <end position="315"/>
    </location>
</feature>
<dbReference type="Pfam" id="PF05653">
    <property type="entry name" value="Mg_trans_NIPA"/>
    <property type="match status" value="1"/>
</dbReference>
<feature type="transmembrane region" description="Helical" evidence="9">
    <location>
        <begin position="116"/>
        <end position="134"/>
    </location>
</feature>
<keyword evidence="11" id="KW-1185">Reference proteome</keyword>
<feature type="transmembrane region" description="Helical" evidence="9">
    <location>
        <begin position="6"/>
        <end position="25"/>
    </location>
</feature>
<evidence type="ECO:0000256" key="6">
    <source>
        <dbReference type="ARBA" id="ARBA00023136"/>
    </source>
</evidence>
<feature type="compositionally biased region" description="Polar residues" evidence="8">
    <location>
        <begin position="776"/>
        <end position="789"/>
    </location>
</feature>
<dbReference type="GO" id="GO:0005769">
    <property type="term" value="C:early endosome"/>
    <property type="evidence" value="ECO:0007669"/>
    <property type="project" value="UniProtKB-SubCell"/>
</dbReference>
<feature type="transmembrane region" description="Helical" evidence="9">
    <location>
        <begin position="62"/>
        <end position="82"/>
    </location>
</feature>
<evidence type="ECO:0008006" key="12">
    <source>
        <dbReference type="Google" id="ProtNLM"/>
    </source>
</evidence>
<comment type="subcellular location">
    <subcellularLocation>
        <location evidence="2">Early endosome</location>
    </subcellularLocation>
    <subcellularLocation>
        <location evidence="1">Membrane</location>
        <topology evidence="1">Multi-pass membrane protein</topology>
    </subcellularLocation>
</comment>
<gene>
    <name evidence="10" type="ORF">COHA_009459</name>
</gene>
<dbReference type="PANTHER" id="PTHR12570">
    <property type="match status" value="1"/>
</dbReference>
<evidence type="ECO:0000313" key="11">
    <source>
        <dbReference type="Proteomes" id="UP001205105"/>
    </source>
</evidence>
<feature type="region of interest" description="Disordered" evidence="8">
    <location>
        <begin position="698"/>
        <end position="796"/>
    </location>
</feature>
<evidence type="ECO:0000313" key="10">
    <source>
        <dbReference type="EMBL" id="KAI7836683.1"/>
    </source>
</evidence>
<dbReference type="InterPro" id="IPR037185">
    <property type="entry name" value="EmrE-like"/>
</dbReference>
<evidence type="ECO:0000256" key="8">
    <source>
        <dbReference type="SAM" id="MobiDB-lite"/>
    </source>
</evidence>
<dbReference type="PANTHER" id="PTHR12570:SF9">
    <property type="entry name" value="MAGNESIUM TRANSPORTER NIPA8-RELATED"/>
    <property type="match status" value="1"/>
</dbReference>
<feature type="region of interest" description="Disordered" evidence="8">
    <location>
        <begin position="562"/>
        <end position="595"/>
    </location>
</feature>
<evidence type="ECO:0000256" key="3">
    <source>
        <dbReference type="ARBA" id="ARBA00007001"/>
    </source>
</evidence>
<dbReference type="GO" id="GO:0016020">
    <property type="term" value="C:membrane"/>
    <property type="evidence" value="ECO:0007669"/>
    <property type="project" value="UniProtKB-SubCell"/>
</dbReference>
<feature type="compositionally biased region" description="Low complexity" evidence="8">
    <location>
        <begin position="736"/>
        <end position="757"/>
    </location>
</feature>
<reference evidence="10" key="1">
    <citation type="submission" date="2020-11" db="EMBL/GenBank/DDBJ databases">
        <title>Chlorella ohadii genome sequencing and assembly.</title>
        <authorList>
            <person name="Murik O."/>
            <person name="Treves H."/>
            <person name="Kedem I."/>
            <person name="Shotland Y."/>
            <person name="Kaplan A."/>
        </authorList>
    </citation>
    <scope>NUCLEOTIDE SEQUENCE</scope>
    <source>
        <strain evidence="10">1</strain>
    </source>
</reference>
<dbReference type="SUPFAM" id="SSF103481">
    <property type="entry name" value="Multidrug resistance efflux transporter EmrE"/>
    <property type="match status" value="1"/>
</dbReference>
<keyword evidence="4 9" id="KW-0812">Transmembrane</keyword>
<feature type="compositionally biased region" description="Basic residues" evidence="8">
    <location>
        <begin position="579"/>
        <end position="590"/>
    </location>
</feature>
<feature type="transmembrane region" description="Helical" evidence="9">
    <location>
        <begin position="264"/>
        <end position="287"/>
    </location>
</feature>
<dbReference type="Proteomes" id="UP001205105">
    <property type="component" value="Unassembled WGS sequence"/>
</dbReference>
<comment type="similarity">
    <text evidence="3">Belongs to the NIPA (TC 2.A.7) family.</text>
</comment>
<dbReference type="GO" id="GO:0015095">
    <property type="term" value="F:magnesium ion transmembrane transporter activity"/>
    <property type="evidence" value="ECO:0007669"/>
    <property type="project" value="InterPro"/>
</dbReference>
<feature type="transmembrane region" description="Helical" evidence="9">
    <location>
        <begin position="88"/>
        <end position="107"/>
    </location>
</feature>
<dbReference type="AlphaFoldDB" id="A0AAD5DHZ7"/>
<comment type="function">
    <text evidence="7">Acts as a Mg(2+) transporter. Can also transport other divalent cations such as Fe(2+), Sr(2+), Ba(2+), Mn(2+) and Co(2+) but to a much less extent than Mg(2+).</text>
</comment>
<organism evidence="10 11">
    <name type="scientific">Chlorella ohadii</name>
    <dbReference type="NCBI Taxonomy" id="2649997"/>
    <lineage>
        <taxon>Eukaryota</taxon>
        <taxon>Viridiplantae</taxon>
        <taxon>Chlorophyta</taxon>
        <taxon>core chlorophytes</taxon>
        <taxon>Trebouxiophyceae</taxon>
        <taxon>Chlorellales</taxon>
        <taxon>Chlorellaceae</taxon>
        <taxon>Chlorella clade</taxon>
        <taxon>Chlorella</taxon>
    </lineage>
</organism>
<sequence length="796" mass="83570">MALWAVGAIINVIGSILINLGTNIIKLGHTRTAVHKDGHNGESAPKLLRSPKQWWRYPGKKVWLWGMSMFVVGNLLNFASFAFAAQSLLSALGVVQFISNIIFGRFVNKEKVTKRVVFATAIVCTGCVLLVSFGNHESPTLSTHDMLELYSEPLYITYLCVIFTASPAFYAVYRAGKRAILADFSGRAAQRWARWLPISYALFAGPIGTQSVLYGKTISMLLRTTFSGDSQLGNWYTWLSLLLFLVFAGFWMSRYSKAMKLFPVLIIMPIIQIVWILFSMISGSIYFQEYKTLTALSGTMFGVGAVIQLVGVWLLTGGKPPEAQPSAPDLKIELTEEERERVDELDEAALRSKSPLSDNLEVVTAPALLEPEEAMVARKLSTIYERQTGSLTGRPSWRPSSAPARHGIAEGSEAGEATHAQLMEEGAVDSAAVQEGATPSAAAAAAGLPGAAPAAEGGAAGAAAAAAGAAGEAGGAAVPAPSLMHDIVADWGVGMRDLGAVMRASVAVYQDDDEETAFSIWSMPIATSFTSARRHSVDAPPRGMGAATFRVRSALDRQYAQQLSPGGGAVDDGMVGSARGRRPGHRRLNRSRSANELDDMLREAQLLDAEQHAQQLELAAAHSGGTAPSTTAAQLESPWHGASSTAGTGAVAAGASPNGGISSAPGTGPHHARTPSPGSHLRLGSAPVLSAVALGGDAAAGQAGGRRVPMLSTPGSAPRRPFTWEQPQGQQPMSPAFSGGSAMEESEGAAASGGQAALTREGGVPASEFLDVGSFSPGSSMDIRTQLSSRKGDKAE</sequence>
<keyword evidence="6 9" id="KW-0472">Membrane</keyword>
<evidence type="ECO:0000256" key="4">
    <source>
        <dbReference type="ARBA" id="ARBA00022692"/>
    </source>
</evidence>
<protein>
    <recommendedName>
        <fullName evidence="12">Magnesium transporter</fullName>
    </recommendedName>
</protein>
<evidence type="ECO:0000256" key="5">
    <source>
        <dbReference type="ARBA" id="ARBA00022989"/>
    </source>
</evidence>
<comment type="caution">
    <text evidence="10">The sequence shown here is derived from an EMBL/GenBank/DDBJ whole genome shotgun (WGS) entry which is preliminary data.</text>
</comment>
<feature type="transmembrane region" description="Helical" evidence="9">
    <location>
        <begin position="154"/>
        <end position="173"/>
    </location>
</feature>
<evidence type="ECO:0000256" key="9">
    <source>
        <dbReference type="SAM" id="Phobius"/>
    </source>
</evidence>
<accession>A0AAD5DHZ7</accession>
<evidence type="ECO:0000256" key="1">
    <source>
        <dbReference type="ARBA" id="ARBA00004141"/>
    </source>
</evidence>
<feature type="region of interest" description="Disordered" evidence="8">
    <location>
        <begin position="619"/>
        <end position="683"/>
    </location>
</feature>
<evidence type="ECO:0000256" key="2">
    <source>
        <dbReference type="ARBA" id="ARBA00004412"/>
    </source>
</evidence>
<dbReference type="InterPro" id="IPR008521">
    <property type="entry name" value="Mg_trans_NIPA"/>
</dbReference>
<keyword evidence="5 9" id="KW-1133">Transmembrane helix</keyword>
<dbReference type="EMBL" id="JADXDR010000179">
    <property type="protein sequence ID" value="KAI7836683.1"/>
    <property type="molecule type" value="Genomic_DNA"/>
</dbReference>
<proteinExistence type="inferred from homology"/>
<name>A0AAD5DHZ7_9CHLO</name>
<evidence type="ECO:0000256" key="7">
    <source>
        <dbReference type="ARBA" id="ARBA00025284"/>
    </source>
</evidence>
<feature type="transmembrane region" description="Helical" evidence="9">
    <location>
        <begin position="235"/>
        <end position="252"/>
    </location>
</feature>
<feature type="compositionally biased region" description="Low complexity" evidence="8">
    <location>
        <begin position="641"/>
        <end position="656"/>
    </location>
</feature>